<reference evidence="1 2" key="1">
    <citation type="submission" date="2020-12" db="EMBL/GenBank/DDBJ databases">
        <title>Taxonomic evaluation of the Bacillus sporothermodurans group of bacteria based on whole genome sequences.</title>
        <authorList>
            <person name="Fiedler G."/>
            <person name="Herbstmann A.-D."/>
            <person name="Doll E."/>
            <person name="Wenning M."/>
            <person name="Brinks E."/>
            <person name="Kabisch J."/>
            <person name="Breitenwieser F."/>
            <person name="Lappann M."/>
            <person name="Boehnlein C."/>
            <person name="Franz C."/>
        </authorList>
    </citation>
    <scope>NUCLEOTIDE SEQUENCE [LARGE SCALE GENOMIC DNA]</scope>
    <source>
        <strain evidence="1 2">DSM 10599</strain>
    </source>
</reference>
<organism evidence="1 2">
    <name type="scientific">Heyndrickxia sporothermodurans</name>
    <dbReference type="NCBI Taxonomy" id="46224"/>
    <lineage>
        <taxon>Bacteria</taxon>
        <taxon>Bacillati</taxon>
        <taxon>Bacillota</taxon>
        <taxon>Bacilli</taxon>
        <taxon>Bacillales</taxon>
        <taxon>Bacillaceae</taxon>
        <taxon>Heyndrickxia</taxon>
    </lineage>
</organism>
<evidence type="ECO:0000313" key="2">
    <source>
        <dbReference type="Proteomes" id="UP000595512"/>
    </source>
</evidence>
<name>A0AB37HK15_9BACI</name>
<dbReference type="KEGG" id="hspo:JGZ69_20515"/>
<proteinExistence type="predicted"/>
<gene>
    <name evidence="1" type="ORF">JGZ69_20515</name>
</gene>
<sequence length="135" mass="15025">MIITVESYVSPIQSLASHNHEVILKKETVEVVSSINSIVAMAEVSKRQLLEVTSFMTFINSFVSVLNDSKGRIETRIVMSYVSPIQAHTDVLIPLNNNVVNAYTSVIYNPSMATYSENISQLDVINNPSFVEVME</sequence>
<protein>
    <submittedName>
        <fullName evidence="1">Uncharacterized protein</fullName>
    </submittedName>
</protein>
<accession>A0AB37HK15</accession>
<evidence type="ECO:0000313" key="1">
    <source>
        <dbReference type="EMBL" id="QQX25063.1"/>
    </source>
</evidence>
<dbReference type="AlphaFoldDB" id="A0AB37HK15"/>
<dbReference type="RefSeq" id="WP_107958672.1">
    <property type="nucleotide sequence ID" value="NZ_CP066701.1"/>
</dbReference>
<dbReference type="EMBL" id="CP066701">
    <property type="protein sequence ID" value="QQX25063.1"/>
    <property type="molecule type" value="Genomic_DNA"/>
</dbReference>
<dbReference type="Proteomes" id="UP000595512">
    <property type="component" value="Chromosome"/>
</dbReference>